<dbReference type="InterPro" id="IPR023562">
    <property type="entry name" value="ClpP/TepA"/>
</dbReference>
<reference evidence="8 9" key="1">
    <citation type="journal article" date="2019" name="Nat. Med.">
        <title>A library of human gut bacterial isolates paired with longitudinal multiomics data enables mechanistic microbiome research.</title>
        <authorList>
            <person name="Poyet M."/>
            <person name="Groussin M."/>
            <person name="Gibbons S.M."/>
            <person name="Avila-Pacheco J."/>
            <person name="Jiang X."/>
            <person name="Kearney S.M."/>
            <person name="Perrotta A.R."/>
            <person name="Berdy B."/>
            <person name="Zhao S."/>
            <person name="Lieberman T.D."/>
            <person name="Swanson P.K."/>
            <person name="Smith M."/>
            <person name="Roesemann S."/>
            <person name="Alexander J.E."/>
            <person name="Rich S.A."/>
            <person name="Livny J."/>
            <person name="Vlamakis H."/>
            <person name="Clish C."/>
            <person name="Bullock K."/>
            <person name="Deik A."/>
            <person name="Scott J."/>
            <person name="Pierce K.A."/>
            <person name="Xavier R.J."/>
            <person name="Alm E.J."/>
        </authorList>
    </citation>
    <scope>NUCLEOTIDE SEQUENCE [LARGE SCALE GENOMIC DNA]</scope>
    <source>
        <strain evidence="8 9">BIOML-A1</strain>
    </source>
</reference>
<dbReference type="EMBL" id="VVXJ01000005">
    <property type="protein sequence ID" value="KAA2377152.1"/>
    <property type="molecule type" value="Genomic_DNA"/>
</dbReference>
<dbReference type="Gene3D" id="3.90.226.10">
    <property type="entry name" value="2-enoyl-CoA Hydratase, Chain A, domain 1"/>
    <property type="match status" value="1"/>
</dbReference>
<dbReference type="PRINTS" id="PR00127">
    <property type="entry name" value="CLPPROTEASEP"/>
</dbReference>
<feature type="compositionally biased region" description="Polar residues" evidence="7">
    <location>
        <begin position="197"/>
        <end position="214"/>
    </location>
</feature>
<keyword evidence="4" id="KW-0378">Hydrolase</keyword>
<dbReference type="InterPro" id="IPR001907">
    <property type="entry name" value="ClpP"/>
</dbReference>
<evidence type="ECO:0000256" key="7">
    <source>
        <dbReference type="SAM" id="MobiDB-lite"/>
    </source>
</evidence>
<dbReference type="PANTHER" id="PTHR10381">
    <property type="entry name" value="ATP-DEPENDENT CLP PROTEASE PROTEOLYTIC SUBUNIT"/>
    <property type="match status" value="1"/>
</dbReference>
<keyword evidence="2" id="KW-0963">Cytoplasm</keyword>
<evidence type="ECO:0000256" key="1">
    <source>
        <dbReference type="ARBA" id="ARBA00007039"/>
    </source>
</evidence>
<dbReference type="GO" id="GO:0051117">
    <property type="term" value="F:ATPase binding"/>
    <property type="evidence" value="ECO:0007669"/>
    <property type="project" value="TreeGrafter"/>
</dbReference>
<dbReference type="InterPro" id="IPR029045">
    <property type="entry name" value="ClpP/crotonase-like_dom_sf"/>
</dbReference>
<dbReference type="SUPFAM" id="SSF52096">
    <property type="entry name" value="ClpP/crotonase"/>
    <property type="match status" value="1"/>
</dbReference>
<dbReference type="Pfam" id="PF00574">
    <property type="entry name" value="CLP_protease"/>
    <property type="match status" value="1"/>
</dbReference>
<dbReference type="Proteomes" id="UP000322658">
    <property type="component" value="Unassembled WGS sequence"/>
</dbReference>
<organism evidence="8 9">
    <name type="scientific">Alistipes shahii</name>
    <dbReference type="NCBI Taxonomy" id="328814"/>
    <lineage>
        <taxon>Bacteria</taxon>
        <taxon>Pseudomonadati</taxon>
        <taxon>Bacteroidota</taxon>
        <taxon>Bacteroidia</taxon>
        <taxon>Bacteroidales</taxon>
        <taxon>Rikenellaceae</taxon>
        <taxon>Alistipes</taxon>
    </lineage>
</organism>
<keyword evidence="3" id="KW-0645">Protease</keyword>
<feature type="compositionally biased region" description="Basic and acidic residues" evidence="7">
    <location>
        <begin position="273"/>
        <end position="295"/>
    </location>
</feature>
<comment type="similarity">
    <text evidence="1 6">Belongs to the peptidase S14 family.</text>
</comment>
<feature type="region of interest" description="Disordered" evidence="7">
    <location>
        <begin position="190"/>
        <end position="218"/>
    </location>
</feature>
<evidence type="ECO:0000313" key="9">
    <source>
        <dbReference type="Proteomes" id="UP000322658"/>
    </source>
</evidence>
<feature type="region of interest" description="Disordered" evidence="7">
    <location>
        <begin position="251"/>
        <end position="321"/>
    </location>
</feature>
<evidence type="ECO:0000313" key="8">
    <source>
        <dbReference type="EMBL" id="KAA2377152.1"/>
    </source>
</evidence>
<sequence>MATLKLYNPILSEATKECYWFCDEAGTSFKDVDEFINGIPAGDDNIELLLHCDGGEVSEGWAIVDKLRSTGKKITATIEGNCASMATVVLLAASERRAYPHASLLIHKPYYPEYTLADAYRADDLESLAASLRDDEQKMLDFYVERTGADRAELEALMNEDKFIGMERAKELGFIQTIIPAASASAGGPNSAKSAAWKQQNSITNNQNSMATKTTKSEDKSVLRKALAALAVALGLEAPQPVNYELNTESGDTITIDKPDGEDPAVGDSASPDGEHKMPDGKTIVIEDGKITEIRDAEDEGDGGGDGGDGSGNDPDSDALAAANARIAELETELADARKNAKTTDEKRILNLVAIAGGEAWLVKAKSDYKPAARQTTTTAAGEGKKNAAKPQSRVQQRIAELEAAHQKTE</sequence>
<dbReference type="GO" id="GO:0009368">
    <property type="term" value="C:endopeptidase Clp complex"/>
    <property type="evidence" value="ECO:0007669"/>
    <property type="project" value="TreeGrafter"/>
</dbReference>
<protein>
    <recommendedName>
        <fullName evidence="6">ATP-dependent Clp protease proteolytic subunit</fullName>
    </recommendedName>
</protein>
<feature type="compositionally biased region" description="Low complexity" evidence="7">
    <location>
        <begin position="312"/>
        <end position="321"/>
    </location>
</feature>
<evidence type="ECO:0000256" key="4">
    <source>
        <dbReference type="ARBA" id="ARBA00022801"/>
    </source>
</evidence>
<comment type="caution">
    <text evidence="8">The sequence shown here is derived from an EMBL/GenBank/DDBJ whole genome shotgun (WGS) entry which is preliminary data.</text>
</comment>
<dbReference type="RefSeq" id="WP_118407026.1">
    <property type="nucleotide sequence ID" value="NZ_CAUENT010000054.1"/>
</dbReference>
<dbReference type="AlphaFoldDB" id="A0A5B3GV90"/>
<keyword evidence="5" id="KW-0720">Serine protease</keyword>
<evidence type="ECO:0000256" key="5">
    <source>
        <dbReference type="ARBA" id="ARBA00022825"/>
    </source>
</evidence>
<accession>A0A5B3GV90</accession>
<dbReference type="GO" id="GO:0004252">
    <property type="term" value="F:serine-type endopeptidase activity"/>
    <property type="evidence" value="ECO:0007669"/>
    <property type="project" value="InterPro"/>
</dbReference>
<name>A0A5B3GV90_9BACT</name>
<dbReference type="GO" id="GO:0006515">
    <property type="term" value="P:protein quality control for misfolded or incompletely synthesized proteins"/>
    <property type="evidence" value="ECO:0007669"/>
    <property type="project" value="TreeGrafter"/>
</dbReference>
<evidence type="ECO:0000256" key="2">
    <source>
        <dbReference type="ARBA" id="ARBA00022490"/>
    </source>
</evidence>
<evidence type="ECO:0000256" key="6">
    <source>
        <dbReference type="RuleBase" id="RU003567"/>
    </source>
</evidence>
<evidence type="ECO:0000256" key="3">
    <source>
        <dbReference type="ARBA" id="ARBA00022670"/>
    </source>
</evidence>
<gene>
    <name evidence="8" type="ORF">F2Y07_03165</name>
</gene>
<feature type="region of interest" description="Disordered" evidence="7">
    <location>
        <begin position="368"/>
        <end position="397"/>
    </location>
</feature>
<proteinExistence type="inferred from homology"/>
<dbReference type="GO" id="GO:0004176">
    <property type="term" value="F:ATP-dependent peptidase activity"/>
    <property type="evidence" value="ECO:0007669"/>
    <property type="project" value="InterPro"/>
</dbReference>
<dbReference type="PANTHER" id="PTHR10381:SF70">
    <property type="entry name" value="ATP-DEPENDENT CLP PROTEASE PROTEOLYTIC SUBUNIT"/>
    <property type="match status" value="1"/>
</dbReference>